<keyword evidence="1" id="KW-0175">Coiled coil</keyword>
<name>A0A6C0AX14_9ZZZZ</name>
<feature type="coiled-coil region" evidence="1">
    <location>
        <begin position="20"/>
        <end position="54"/>
    </location>
</feature>
<organism evidence="2">
    <name type="scientific">viral metagenome</name>
    <dbReference type="NCBI Taxonomy" id="1070528"/>
    <lineage>
        <taxon>unclassified sequences</taxon>
        <taxon>metagenomes</taxon>
        <taxon>organismal metagenomes</taxon>
    </lineage>
</organism>
<evidence type="ECO:0000256" key="1">
    <source>
        <dbReference type="SAM" id="Coils"/>
    </source>
</evidence>
<sequence length="145" mass="17007">MDVDEIISALENDNNEHMTNLSYSKELQKKNNVLDDLELNNEEKTDFLKKLENYVYVDDMPALHHGSYIRWIPLANPERIYLTNGGHICDINICNKGSSVVCKCKSFQKPIYLQVKMEEAFFFRKLNNQEKVLMQVIKYLEEKEG</sequence>
<proteinExistence type="predicted"/>
<reference evidence="2" key="1">
    <citation type="journal article" date="2020" name="Nature">
        <title>Giant virus diversity and host interactions through global metagenomics.</title>
        <authorList>
            <person name="Schulz F."/>
            <person name="Roux S."/>
            <person name="Paez-Espino D."/>
            <person name="Jungbluth S."/>
            <person name="Walsh D.A."/>
            <person name="Denef V.J."/>
            <person name="McMahon K.D."/>
            <person name="Konstantinidis K.T."/>
            <person name="Eloe-Fadrosh E.A."/>
            <person name="Kyrpides N.C."/>
            <person name="Woyke T."/>
        </authorList>
    </citation>
    <scope>NUCLEOTIDE SEQUENCE</scope>
    <source>
        <strain evidence="2">GVMAG-S-ERX555965-48</strain>
    </source>
</reference>
<dbReference type="EMBL" id="MN738770">
    <property type="protein sequence ID" value="QHS83900.1"/>
    <property type="molecule type" value="Genomic_DNA"/>
</dbReference>
<protein>
    <submittedName>
        <fullName evidence="2">Uncharacterized protein</fullName>
    </submittedName>
</protein>
<evidence type="ECO:0000313" key="2">
    <source>
        <dbReference type="EMBL" id="QHS83900.1"/>
    </source>
</evidence>
<dbReference type="AlphaFoldDB" id="A0A6C0AX14"/>
<accession>A0A6C0AX14</accession>